<sequence length="58" mass="6683">LSLTELLKALNDAGIKRDDPRLGKFLHAVRYEELQQPENNPTSNESISDQLDRETFKK</sequence>
<dbReference type="InterPro" id="IPR041541">
    <property type="entry name" value="Glutaminase_EF-hand"/>
</dbReference>
<evidence type="ECO:0000256" key="1">
    <source>
        <dbReference type="SAM" id="MobiDB-lite"/>
    </source>
</evidence>
<dbReference type="Pfam" id="PF17959">
    <property type="entry name" value="EF-hand_14"/>
    <property type="match status" value="1"/>
</dbReference>
<feature type="compositionally biased region" description="Polar residues" evidence="1">
    <location>
        <begin position="36"/>
        <end position="49"/>
    </location>
</feature>
<name>A0A183D4Z2_9BILA</name>
<dbReference type="WBParaSite" id="GPUH_0000379001-mRNA-1">
    <property type="protein sequence ID" value="GPUH_0000379001-mRNA-1"/>
    <property type="gene ID" value="GPUH_0000379001"/>
</dbReference>
<organism evidence="3">
    <name type="scientific">Gongylonema pulchrum</name>
    <dbReference type="NCBI Taxonomy" id="637853"/>
    <lineage>
        <taxon>Eukaryota</taxon>
        <taxon>Metazoa</taxon>
        <taxon>Ecdysozoa</taxon>
        <taxon>Nematoda</taxon>
        <taxon>Chromadorea</taxon>
        <taxon>Rhabditida</taxon>
        <taxon>Spirurina</taxon>
        <taxon>Spiruromorpha</taxon>
        <taxon>Spiruroidea</taxon>
        <taxon>Gongylonematidae</taxon>
        <taxon>Gongylonema</taxon>
    </lineage>
</organism>
<dbReference type="AlphaFoldDB" id="A0A183D4Z2"/>
<protein>
    <submittedName>
        <fullName evidence="3">EF-hand_14 domain-containing protein</fullName>
    </submittedName>
</protein>
<proteinExistence type="predicted"/>
<feature type="region of interest" description="Disordered" evidence="1">
    <location>
        <begin position="33"/>
        <end position="58"/>
    </location>
</feature>
<feature type="domain" description="Glutaminase EF-hand" evidence="2">
    <location>
        <begin position="1"/>
        <end position="58"/>
    </location>
</feature>
<evidence type="ECO:0000313" key="3">
    <source>
        <dbReference type="WBParaSite" id="GPUH_0000379001-mRNA-1"/>
    </source>
</evidence>
<dbReference type="Gene3D" id="1.10.238.210">
    <property type="match status" value="1"/>
</dbReference>
<evidence type="ECO:0000259" key="2">
    <source>
        <dbReference type="Pfam" id="PF17959"/>
    </source>
</evidence>
<accession>A0A183D4Z2</accession>
<reference evidence="3" key="1">
    <citation type="submission" date="2016-06" db="UniProtKB">
        <authorList>
            <consortium name="WormBaseParasite"/>
        </authorList>
    </citation>
    <scope>IDENTIFICATION</scope>
</reference>